<feature type="compositionally biased region" description="Basic residues" evidence="1">
    <location>
        <begin position="88"/>
        <end position="103"/>
    </location>
</feature>
<accession>A0A1Y1XT43</accession>
<dbReference type="Proteomes" id="UP000193920">
    <property type="component" value="Unassembled WGS sequence"/>
</dbReference>
<proteinExistence type="predicted"/>
<gene>
    <name evidence="2" type="ORF">LY90DRAFT_521291</name>
</gene>
<organism evidence="2 3">
    <name type="scientific">Neocallimastix californiae</name>
    <dbReference type="NCBI Taxonomy" id="1754190"/>
    <lineage>
        <taxon>Eukaryota</taxon>
        <taxon>Fungi</taxon>
        <taxon>Fungi incertae sedis</taxon>
        <taxon>Chytridiomycota</taxon>
        <taxon>Chytridiomycota incertae sedis</taxon>
        <taxon>Neocallimastigomycetes</taxon>
        <taxon>Neocallimastigales</taxon>
        <taxon>Neocallimastigaceae</taxon>
        <taxon>Neocallimastix</taxon>
    </lineage>
</organism>
<dbReference type="STRING" id="1754190.A0A1Y1XT43"/>
<comment type="caution">
    <text evidence="2">The sequence shown here is derived from an EMBL/GenBank/DDBJ whole genome shotgun (WGS) entry which is preliminary data.</text>
</comment>
<sequence>MVVKYLISKNASLTNYNDQKETVMDVAKRVDDLAIIKLISEQKEWIEFEKNLEQNKVRVEGEKRKIIKKNIKKEDEVNNDDESIVKGQIKKKDKKKKKSKNKN</sequence>
<protein>
    <submittedName>
        <fullName evidence="2">Uncharacterized protein</fullName>
    </submittedName>
</protein>
<evidence type="ECO:0000313" key="2">
    <source>
        <dbReference type="EMBL" id="ORX88676.1"/>
    </source>
</evidence>
<evidence type="ECO:0000256" key="1">
    <source>
        <dbReference type="SAM" id="MobiDB-lite"/>
    </source>
</evidence>
<dbReference type="AlphaFoldDB" id="A0A1Y1XT43"/>
<reference evidence="2 3" key="1">
    <citation type="submission" date="2016-08" db="EMBL/GenBank/DDBJ databases">
        <title>A Parts List for Fungal Cellulosomes Revealed by Comparative Genomics.</title>
        <authorList>
            <consortium name="DOE Joint Genome Institute"/>
            <person name="Haitjema C.H."/>
            <person name="Gilmore S.P."/>
            <person name="Henske J.K."/>
            <person name="Solomon K.V."/>
            <person name="De Groot R."/>
            <person name="Kuo A."/>
            <person name="Mondo S.J."/>
            <person name="Salamov A.A."/>
            <person name="Labutti K."/>
            <person name="Zhao Z."/>
            <person name="Chiniquy J."/>
            <person name="Barry K."/>
            <person name="Brewer H.M."/>
            <person name="Purvine S.O."/>
            <person name="Wright A.T."/>
            <person name="Boxma B."/>
            <person name="Van Alen T."/>
            <person name="Hackstein J.H."/>
            <person name="Baker S.E."/>
            <person name="Grigoriev I.V."/>
            <person name="O'Malley M.A."/>
        </authorList>
    </citation>
    <scope>NUCLEOTIDE SEQUENCE [LARGE SCALE GENOMIC DNA]</scope>
    <source>
        <strain evidence="2 3">G1</strain>
    </source>
</reference>
<name>A0A1Y1XT43_9FUNG</name>
<evidence type="ECO:0000313" key="3">
    <source>
        <dbReference type="Proteomes" id="UP000193920"/>
    </source>
</evidence>
<dbReference type="EMBL" id="MCOG01001147">
    <property type="protein sequence ID" value="ORX88676.1"/>
    <property type="molecule type" value="Genomic_DNA"/>
</dbReference>
<keyword evidence="3" id="KW-1185">Reference proteome</keyword>
<feature type="region of interest" description="Disordered" evidence="1">
    <location>
        <begin position="74"/>
        <end position="103"/>
    </location>
</feature>